<organism evidence="2 3">
    <name type="scientific">Aeromonas salmonicida (strain A449)</name>
    <dbReference type="NCBI Taxonomy" id="382245"/>
    <lineage>
        <taxon>Bacteria</taxon>
        <taxon>Pseudomonadati</taxon>
        <taxon>Pseudomonadota</taxon>
        <taxon>Gammaproteobacteria</taxon>
        <taxon>Aeromonadales</taxon>
        <taxon>Aeromonadaceae</taxon>
        <taxon>Aeromonas</taxon>
    </lineage>
</organism>
<dbReference type="AlphaFoldDB" id="A4SU48"/>
<name>A4SU48_AERS4</name>
<protein>
    <submittedName>
        <fullName evidence="2">Uncharacterized protein</fullName>
    </submittedName>
</protein>
<gene>
    <name evidence="2" type="ordered locus">ASA_P4G120</name>
</gene>
<reference evidence="3" key="1">
    <citation type="journal article" date="2008" name="BMC Genomics">
        <title>The genome of Aeromonas salmonicida subsp. salmonicida A449: insights into the evolution of a fish pathogen.</title>
        <authorList>
            <person name="Reith M.E."/>
            <person name="Singh R.K."/>
            <person name="Curtis B."/>
            <person name="Boyd J.M."/>
            <person name="Bouevitch A."/>
            <person name="Kimball J."/>
            <person name="Munholland J."/>
            <person name="Murphy C."/>
            <person name="Sarty D."/>
            <person name="Williams J."/>
            <person name="Nash J.H."/>
            <person name="Johnson S.C."/>
            <person name="Brown L.L."/>
        </authorList>
    </citation>
    <scope>NUCLEOTIDE SEQUENCE [LARGE SCALE GENOMIC DNA]</scope>
    <source>
        <strain evidence="3">A449</strain>
        <plasmid evidence="3">pAsa4</plasmid>
    </source>
</reference>
<geneLocation type="plasmid" evidence="3">
    <name>pAsa4</name>
</geneLocation>
<evidence type="ECO:0000313" key="3">
    <source>
        <dbReference type="Proteomes" id="UP000000225"/>
    </source>
</evidence>
<evidence type="ECO:0000313" key="2">
    <source>
        <dbReference type="EMBL" id="ABO92420.1"/>
    </source>
</evidence>
<accession>A4SU48</accession>
<dbReference type="EMBL" id="CP000645">
    <property type="protein sequence ID" value="ABO92420.1"/>
    <property type="molecule type" value="Genomic_DNA"/>
</dbReference>
<keyword evidence="2" id="KW-0614">Plasmid</keyword>
<evidence type="ECO:0000256" key="1">
    <source>
        <dbReference type="SAM" id="MobiDB-lite"/>
    </source>
</evidence>
<feature type="region of interest" description="Disordered" evidence="1">
    <location>
        <begin position="1"/>
        <end position="34"/>
    </location>
</feature>
<dbReference type="HOGENOM" id="CLU_2314152_0_0_6"/>
<proteinExistence type="predicted"/>
<sequence>MPIPVRITPVNQRITPPSSTSKASSPVIVSPVTTTPTMPTLRALTPTLRRSSPIAISVFLPGANNSTHHIFMRKNFFIVLSKNWRAHDSPQGVFAPLRV</sequence>
<dbReference type="Proteomes" id="UP000000225">
    <property type="component" value="Plasmid 4"/>
</dbReference>
<dbReference type="KEGG" id="asa:ASA_P4G120"/>
<feature type="compositionally biased region" description="Low complexity" evidence="1">
    <location>
        <begin position="14"/>
        <end position="34"/>
    </location>
</feature>